<evidence type="ECO:0000313" key="1">
    <source>
        <dbReference type="EMBL" id="RXH40993.1"/>
    </source>
</evidence>
<name>A0A4Q0SML8_9BRAD</name>
<organism evidence="1 2">
    <name type="scientific">Bradyrhizobium zhanjiangense</name>
    <dbReference type="NCBI Taxonomy" id="1325107"/>
    <lineage>
        <taxon>Bacteria</taxon>
        <taxon>Pseudomonadati</taxon>
        <taxon>Pseudomonadota</taxon>
        <taxon>Alphaproteobacteria</taxon>
        <taxon>Hyphomicrobiales</taxon>
        <taxon>Nitrobacteraceae</taxon>
        <taxon>Bradyrhizobium</taxon>
    </lineage>
</organism>
<gene>
    <name evidence="1" type="ORF">XH94_10235</name>
</gene>
<protein>
    <submittedName>
        <fullName evidence="1">Uncharacterized protein</fullName>
    </submittedName>
</protein>
<dbReference type="AlphaFoldDB" id="A0A4Q0SML8"/>
<comment type="caution">
    <text evidence="1">The sequence shown here is derived from an EMBL/GenBank/DDBJ whole genome shotgun (WGS) entry which is preliminary data.</text>
</comment>
<sequence>MGEGGSPRTHEARQQREAEVMGDLLAVDPDESELIWQAQSQGLPVEHRAEVSPQALLGVRLVTTPRNSEAPGTSPGLSWPWKR</sequence>
<accession>A0A4Q0SML8</accession>
<dbReference type="EMBL" id="LBJM01000028">
    <property type="protein sequence ID" value="RXH40993.1"/>
    <property type="molecule type" value="Genomic_DNA"/>
</dbReference>
<evidence type="ECO:0000313" key="2">
    <source>
        <dbReference type="Proteomes" id="UP000290565"/>
    </source>
</evidence>
<dbReference type="Proteomes" id="UP000290565">
    <property type="component" value="Unassembled WGS sequence"/>
</dbReference>
<reference evidence="1 2" key="1">
    <citation type="submission" date="2015-04" db="EMBL/GenBank/DDBJ databases">
        <title>Comparative genomics of rhizobia nodulating Arachis hypogaea in China.</title>
        <authorList>
            <person name="Li Y."/>
        </authorList>
    </citation>
    <scope>NUCLEOTIDE SEQUENCE [LARGE SCALE GENOMIC DNA]</scope>
    <source>
        <strain evidence="1 2">CCBAU 51787</strain>
    </source>
</reference>
<proteinExistence type="predicted"/>